<name>A0A9P7DVA6_9AGAM</name>
<dbReference type="RefSeq" id="XP_041186654.1">
    <property type="nucleotide sequence ID" value="XM_041338762.1"/>
</dbReference>
<proteinExistence type="predicted"/>
<keyword evidence="2" id="KW-1185">Reference proteome</keyword>
<sequence length="439" mass="49386">MSLRHLCVANCDNLNEGALCHSCDHTKALIEDTPNLDSDLWDDFGIVKQLIPFTNDFPQADIYQMISPNILHQLMKGTFKDHLMMWAEKIMDNIDCRIAAVTSFSGLWRFPQGCGFKQWTRDDSKAQMKVYLPAIEGHVPTDVVHAFHTLLDFTYLMHFHHYHEIFRTTGIISTFSQPCQHSLVQYIRNIQLFAALNGLCSLIMENKHIKVLDKLSAAAVPAHTQAHPQPILAPPAQPILTPPAPPLVSINGDLEIDDGPTVLQAYGKKRAQTVPALADELDIPHLPDLLHPNNPCNPSNVPLANCPCYLNKISVFTLASSCFYAPSNLSSIGGMHIEYIWSCPSWWNEHSRHDCVFVNTDSSLPGMQGPEYQGEVYPFSDTADEDTGIANNSPKHAIIHINAIYCTTHLIPVYSMEFLPHELKFYHSYDAFQAYYITF</sequence>
<dbReference type="InterPro" id="IPR041078">
    <property type="entry name" value="Plavaka"/>
</dbReference>
<dbReference type="EMBL" id="JABBWG010000064">
    <property type="protein sequence ID" value="KAG1803956.1"/>
    <property type="molecule type" value="Genomic_DNA"/>
</dbReference>
<evidence type="ECO:0000313" key="2">
    <source>
        <dbReference type="Proteomes" id="UP000807769"/>
    </source>
</evidence>
<dbReference type="OrthoDB" id="3199698at2759"/>
<dbReference type="AlphaFoldDB" id="A0A9P7DVA6"/>
<dbReference type="Proteomes" id="UP000807769">
    <property type="component" value="Unassembled WGS sequence"/>
</dbReference>
<reference evidence="1" key="1">
    <citation type="journal article" date="2020" name="New Phytol.">
        <title>Comparative genomics reveals dynamic genome evolution in host specialist ectomycorrhizal fungi.</title>
        <authorList>
            <person name="Lofgren L.A."/>
            <person name="Nguyen N.H."/>
            <person name="Vilgalys R."/>
            <person name="Ruytinx J."/>
            <person name="Liao H.L."/>
            <person name="Branco S."/>
            <person name="Kuo A."/>
            <person name="LaButti K."/>
            <person name="Lipzen A."/>
            <person name="Andreopoulos W."/>
            <person name="Pangilinan J."/>
            <person name="Riley R."/>
            <person name="Hundley H."/>
            <person name="Na H."/>
            <person name="Barry K."/>
            <person name="Grigoriev I.V."/>
            <person name="Stajich J.E."/>
            <person name="Kennedy P.G."/>
        </authorList>
    </citation>
    <scope>NUCLEOTIDE SEQUENCE</scope>
    <source>
        <strain evidence="1">MN1</strain>
    </source>
</reference>
<dbReference type="Pfam" id="PF18759">
    <property type="entry name" value="Plavaka"/>
    <property type="match status" value="1"/>
</dbReference>
<accession>A0A9P7DVA6</accession>
<protein>
    <submittedName>
        <fullName evidence="1">Uncharacterized protein</fullName>
    </submittedName>
</protein>
<dbReference type="GeneID" id="64632778"/>
<gene>
    <name evidence="1" type="ORF">BJ212DRAFT_1449860</name>
</gene>
<comment type="caution">
    <text evidence="1">The sequence shown here is derived from an EMBL/GenBank/DDBJ whole genome shotgun (WGS) entry which is preliminary data.</text>
</comment>
<organism evidence="1 2">
    <name type="scientific">Suillus subaureus</name>
    <dbReference type="NCBI Taxonomy" id="48587"/>
    <lineage>
        <taxon>Eukaryota</taxon>
        <taxon>Fungi</taxon>
        <taxon>Dikarya</taxon>
        <taxon>Basidiomycota</taxon>
        <taxon>Agaricomycotina</taxon>
        <taxon>Agaricomycetes</taxon>
        <taxon>Agaricomycetidae</taxon>
        <taxon>Boletales</taxon>
        <taxon>Suillineae</taxon>
        <taxon>Suillaceae</taxon>
        <taxon>Suillus</taxon>
    </lineage>
</organism>
<evidence type="ECO:0000313" key="1">
    <source>
        <dbReference type="EMBL" id="KAG1803956.1"/>
    </source>
</evidence>